<gene>
    <name evidence="1" type="primary">jg15566</name>
    <name evidence="1" type="ORF">PAEG_LOCUS17806</name>
</gene>
<comment type="caution">
    <text evidence="1">The sequence shown here is derived from an EMBL/GenBank/DDBJ whole genome shotgun (WGS) entry which is preliminary data.</text>
</comment>
<name>A0A8S4RV95_9NEOP</name>
<dbReference type="OrthoDB" id="407509at2759"/>
<sequence>MFRKLEAFEMWVYRRILRNWTDRVRNSTVLQRMGSRAFAHVMRNTKKYELLQLIIKENGQAEEALTTVAYYGTHKKAQSCSAGDGESYSESDQIRNEEIRRRATDIAQRVAKLKWQWAGHIVRSTDGRWGLKVLKWRPRTGKRSVGRPRTRWTDDIRRVAGSRLKHVAQDRGLSRGNSLQKTYVQRWTSIG</sequence>
<evidence type="ECO:0000313" key="2">
    <source>
        <dbReference type="Proteomes" id="UP000838756"/>
    </source>
</evidence>
<dbReference type="EMBL" id="CAKXAJ010025576">
    <property type="protein sequence ID" value="CAH2241367.1"/>
    <property type="molecule type" value="Genomic_DNA"/>
</dbReference>
<keyword evidence="2" id="KW-1185">Reference proteome</keyword>
<organism evidence="1 2">
    <name type="scientific">Pararge aegeria aegeria</name>
    <dbReference type="NCBI Taxonomy" id="348720"/>
    <lineage>
        <taxon>Eukaryota</taxon>
        <taxon>Metazoa</taxon>
        <taxon>Ecdysozoa</taxon>
        <taxon>Arthropoda</taxon>
        <taxon>Hexapoda</taxon>
        <taxon>Insecta</taxon>
        <taxon>Pterygota</taxon>
        <taxon>Neoptera</taxon>
        <taxon>Endopterygota</taxon>
        <taxon>Lepidoptera</taxon>
        <taxon>Glossata</taxon>
        <taxon>Ditrysia</taxon>
        <taxon>Papilionoidea</taxon>
        <taxon>Nymphalidae</taxon>
        <taxon>Satyrinae</taxon>
        <taxon>Satyrini</taxon>
        <taxon>Parargina</taxon>
        <taxon>Pararge</taxon>
    </lineage>
</organism>
<accession>A0A8S4RV95</accession>
<dbReference type="Proteomes" id="UP000838756">
    <property type="component" value="Unassembled WGS sequence"/>
</dbReference>
<proteinExistence type="predicted"/>
<protein>
    <submittedName>
        <fullName evidence="1">Jg15566 protein</fullName>
    </submittedName>
</protein>
<evidence type="ECO:0000313" key="1">
    <source>
        <dbReference type="EMBL" id="CAH2241367.1"/>
    </source>
</evidence>
<dbReference type="AlphaFoldDB" id="A0A8S4RV95"/>
<reference evidence="1" key="1">
    <citation type="submission" date="2022-03" db="EMBL/GenBank/DDBJ databases">
        <authorList>
            <person name="Lindestad O."/>
        </authorList>
    </citation>
    <scope>NUCLEOTIDE SEQUENCE</scope>
</reference>